<dbReference type="SUPFAM" id="SSF53850">
    <property type="entry name" value="Periplasmic binding protein-like II"/>
    <property type="match status" value="1"/>
</dbReference>
<evidence type="ECO:0000313" key="5">
    <source>
        <dbReference type="Proteomes" id="UP000741863"/>
    </source>
</evidence>
<dbReference type="NCBIfam" id="TIGR01098">
    <property type="entry name" value="3A0109s03R"/>
    <property type="match status" value="1"/>
</dbReference>
<keyword evidence="5" id="KW-1185">Reference proteome</keyword>
<proteinExistence type="inferred from homology"/>
<dbReference type="Gene3D" id="3.40.190.10">
    <property type="entry name" value="Periplasmic binding protein-like II"/>
    <property type="match status" value="2"/>
</dbReference>
<reference evidence="4 5" key="1">
    <citation type="submission" date="2021-01" db="EMBL/GenBank/DDBJ databases">
        <title>Genomic Encyclopedia of Type Strains, Phase IV (KMG-IV): sequencing the most valuable type-strain genomes for metagenomic binning, comparative biology and taxonomic classification.</title>
        <authorList>
            <person name="Goeker M."/>
        </authorList>
    </citation>
    <scope>NUCLEOTIDE SEQUENCE [LARGE SCALE GENOMIC DNA]</scope>
    <source>
        <strain evidence="4 5">DSM 25540</strain>
    </source>
</reference>
<evidence type="ECO:0000256" key="2">
    <source>
        <dbReference type="ARBA" id="ARBA00022729"/>
    </source>
</evidence>
<protein>
    <submittedName>
        <fullName evidence="4">Phosphonate transport system substrate-binding protein</fullName>
    </submittedName>
</protein>
<gene>
    <name evidence="4" type="ORF">JOD17_004165</name>
</gene>
<comment type="similarity">
    <text evidence="1">Belongs to the phosphate/phosphite/phosphonate binding protein family.</text>
</comment>
<evidence type="ECO:0000256" key="3">
    <source>
        <dbReference type="SAM" id="SignalP"/>
    </source>
</evidence>
<evidence type="ECO:0000256" key="1">
    <source>
        <dbReference type="ARBA" id="ARBA00007162"/>
    </source>
</evidence>
<feature type="signal peptide" evidence="3">
    <location>
        <begin position="1"/>
        <end position="24"/>
    </location>
</feature>
<dbReference type="PROSITE" id="PS51257">
    <property type="entry name" value="PROKAR_LIPOPROTEIN"/>
    <property type="match status" value="1"/>
</dbReference>
<comment type="caution">
    <text evidence="4">The sequence shown here is derived from an EMBL/GenBank/DDBJ whole genome shotgun (WGS) entry which is preliminary data.</text>
</comment>
<organism evidence="4 5">
    <name type="scientific">Geomicrobium sediminis</name>
    <dbReference type="NCBI Taxonomy" id="1347788"/>
    <lineage>
        <taxon>Bacteria</taxon>
        <taxon>Bacillati</taxon>
        <taxon>Bacillota</taxon>
        <taxon>Bacilli</taxon>
        <taxon>Bacillales</taxon>
        <taxon>Geomicrobium</taxon>
    </lineage>
</organism>
<feature type="chain" id="PRO_5045405943" evidence="3">
    <location>
        <begin position="25"/>
        <end position="296"/>
    </location>
</feature>
<dbReference type="EMBL" id="JAFBEC010000021">
    <property type="protein sequence ID" value="MBM7635022.1"/>
    <property type="molecule type" value="Genomic_DNA"/>
</dbReference>
<dbReference type="PANTHER" id="PTHR35841">
    <property type="entry name" value="PHOSPHONATES-BINDING PERIPLASMIC PROTEIN"/>
    <property type="match status" value="1"/>
</dbReference>
<sequence>MRKFTIASTAVLMTTILAACGTGASDSPDTLSMGFVPSQDADELADTVQPLADRLSEELGMEVQAEVVTNYVGLVEAMGNDQVDIGFLPPLGFVQAEQLHDVEVLLKSERFGDYEYLAQFNVRADNDEIDSIEDLVNSEGLVWAYGDTSSAAGFLFPANELMDAGVEDLNSQFQHSQVGAHDTALMAVLDGDADFSTSFDDARDNLEDDYPDIKDDIKVIGYTQPIPNDTISARPGLDEDLKNQVIEAFLSFNDDDEMLEVLDSIYNWTGIAEADSADYEVVRDTYERFQEDVSLD</sequence>
<keyword evidence="2 3" id="KW-0732">Signal</keyword>
<accession>A0ABS2PIC9</accession>
<dbReference type="RefSeq" id="WP_204699761.1">
    <property type="nucleotide sequence ID" value="NZ_JAFBEC010000021.1"/>
</dbReference>
<dbReference type="Proteomes" id="UP000741863">
    <property type="component" value="Unassembled WGS sequence"/>
</dbReference>
<dbReference type="InterPro" id="IPR005770">
    <property type="entry name" value="PhnD"/>
</dbReference>
<name>A0ABS2PIC9_9BACL</name>
<dbReference type="CDD" id="cd01071">
    <property type="entry name" value="PBP2_PhnD_like"/>
    <property type="match status" value="1"/>
</dbReference>
<dbReference type="PANTHER" id="PTHR35841:SF1">
    <property type="entry name" value="PHOSPHONATES-BINDING PERIPLASMIC PROTEIN"/>
    <property type="match status" value="1"/>
</dbReference>
<dbReference type="Pfam" id="PF12974">
    <property type="entry name" value="Phosphonate-bd"/>
    <property type="match status" value="1"/>
</dbReference>
<evidence type="ECO:0000313" key="4">
    <source>
        <dbReference type="EMBL" id="MBM7635022.1"/>
    </source>
</evidence>